<dbReference type="PROSITE" id="PS50045">
    <property type="entry name" value="SIGMA54_INTERACT_4"/>
    <property type="match status" value="1"/>
</dbReference>
<dbReference type="Proteomes" id="UP000683291">
    <property type="component" value="Chromosome pJK7-1-1"/>
</dbReference>
<dbReference type="SUPFAM" id="SSF46689">
    <property type="entry name" value="Homeodomain-like"/>
    <property type="match status" value="1"/>
</dbReference>
<dbReference type="FunFam" id="3.40.50.300:FF:000006">
    <property type="entry name" value="DNA-binding transcriptional regulator NtrC"/>
    <property type="match status" value="1"/>
</dbReference>
<dbReference type="InterPro" id="IPR058031">
    <property type="entry name" value="AAA_lid_NorR"/>
</dbReference>
<evidence type="ECO:0000256" key="9">
    <source>
        <dbReference type="ARBA" id="ARBA00023159"/>
    </source>
</evidence>
<dbReference type="PROSITE" id="PS00676">
    <property type="entry name" value="SIGMA54_INTERACT_2"/>
    <property type="match status" value="1"/>
</dbReference>
<dbReference type="GO" id="GO:0005524">
    <property type="term" value="F:ATP binding"/>
    <property type="evidence" value="ECO:0007669"/>
    <property type="project" value="UniProtKB-KW"/>
</dbReference>
<dbReference type="SUPFAM" id="SSF52540">
    <property type="entry name" value="P-loop containing nucleoside triphosphate hydrolases"/>
    <property type="match status" value="1"/>
</dbReference>
<evidence type="ECO:0000259" key="13">
    <source>
        <dbReference type="PROSITE" id="PS50110"/>
    </source>
</evidence>
<keyword evidence="9" id="KW-0010">Activator</keyword>
<comment type="subunit">
    <text evidence="2">Interacts with sigma-54.</text>
</comment>
<keyword evidence="10" id="KW-0804">Transcription</keyword>
<dbReference type="AlphaFoldDB" id="A0A975JGR0"/>
<keyword evidence="7" id="KW-0902">Two-component regulatory system</keyword>
<dbReference type="InterPro" id="IPR001789">
    <property type="entry name" value="Sig_transdc_resp-reg_receiver"/>
</dbReference>
<evidence type="ECO:0000256" key="7">
    <source>
        <dbReference type="ARBA" id="ARBA00023012"/>
    </source>
</evidence>
<dbReference type="KEGG" id="sual:KDD17_17155"/>
<dbReference type="InterPro" id="IPR011006">
    <property type="entry name" value="CheY-like_superfamily"/>
</dbReference>
<dbReference type="Pfam" id="PF25601">
    <property type="entry name" value="AAA_lid_14"/>
    <property type="match status" value="1"/>
</dbReference>
<keyword evidence="15" id="KW-1185">Reference proteome</keyword>
<dbReference type="GO" id="GO:0006355">
    <property type="term" value="P:regulation of DNA-templated transcription"/>
    <property type="evidence" value="ECO:0007669"/>
    <property type="project" value="InterPro"/>
</dbReference>
<dbReference type="CDD" id="cd00009">
    <property type="entry name" value="AAA"/>
    <property type="match status" value="1"/>
</dbReference>
<evidence type="ECO:0000256" key="5">
    <source>
        <dbReference type="ARBA" id="ARBA00022741"/>
    </source>
</evidence>
<dbReference type="GO" id="GO:0043565">
    <property type="term" value="F:sequence-specific DNA binding"/>
    <property type="evidence" value="ECO:0007669"/>
    <property type="project" value="InterPro"/>
</dbReference>
<organism evidence="14 15">
    <name type="scientific">Sulfitobacter albidus</name>
    <dbReference type="NCBI Taxonomy" id="2829501"/>
    <lineage>
        <taxon>Bacteria</taxon>
        <taxon>Pseudomonadati</taxon>
        <taxon>Pseudomonadota</taxon>
        <taxon>Alphaproteobacteria</taxon>
        <taxon>Rhodobacterales</taxon>
        <taxon>Roseobacteraceae</taxon>
        <taxon>Sulfitobacter</taxon>
    </lineage>
</organism>
<name>A0A975JGR0_9RHOB</name>
<keyword evidence="5" id="KW-0547">Nucleotide-binding</keyword>
<dbReference type="EMBL" id="CP073582">
    <property type="protein sequence ID" value="QUJ78219.1"/>
    <property type="molecule type" value="Genomic_DNA"/>
</dbReference>
<dbReference type="PROSITE" id="PS50110">
    <property type="entry name" value="RESPONSE_REGULATORY"/>
    <property type="match status" value="1"/>
</dbReference>
<dbReference type="Gene3D" id="1.10.10.60">
    <property type="entry name" value="Homeodomain-like"/>
    <property type="match status" value="1"/>
</dbReference>
<dbReference type="RefSeq" id="WP_212706411.1">
    <property type="nucleotide sequence ID" value="NZ_CP073582.1"/>
</dbReference>
<dbReference type="Pfam" id="PF02954">
    <property type="entry name" value="HTH_8"/>
    <property type="match status" value="1"/>
</dbReference>
<evidence type="ECO:0000256" key="10">
    <source>
        <dbReference type="ARBA" id="ARBA00023163"/>
    </source>
</evidence>
<dbReference type="InterPro" id="IPR003593">
    <property type="entry name" value="AAA+_ATPase"/>
</dbReference>
<dbReference type="Gene3D" id="3.40.50.300">
    <property type="entry name" value="P-loop containing nucleotide triphosphate hydrolases"/>
    <property type="match status" value="1"/>
</dbReference>
<accession>A0A975JGR0</accession>
<evidence type="ECO:0000313" key="15">
    <source>
        <dbReference type="Proteomes" id="UP000683291"/>
    </source>
</evidence>
<dbReference type="SMART" id="SM00448">
    <property type="entry name" value="REC"/>
    <property type="match status" value="1"/>
</dbReference>
<keyword evidence="6" id="KW-0067">ATP-binding</keyword>
<dbReference type="Pfam" id="PF00072">
    <property type="entry name" value="Response_reg"/>
    <property type="match status" value="1"/>
</dbReference>
<feature type="modified residue" description="4-aspartylphosphate" evidence="11">
    <location>
        <position position="52"/>
    </location>
</feature>
<protein>
    <recommendedName>
        <fullName evidence="3">Nif-specific regulatory protein</fullName>
    </recommendedName>
</protein>
<dbReference type="SMART" id="SM00382">
    <property type="entry name" value="AAA"/>
    <property type="match status" value="1"/>
</dbReference>
<dbReference type="FunFam" id="3.40.50.2300:FF:000018">
    <property type="entry name" value="DNA-binding transcriptional regulator NtrC"/>
    <property type="match status" value="1"/>
</dbReference>
<dbReference type="GO" id="GO:0000160">
    <property type="term" value="P:phosphorelay signal transduction system"/>
    <property type="evidence" value="ECO:0007669"/>
    <property type="project" value="UniProtKB-KW"/>
</dbReference>
<dbReference type="InterPro" id="IPR027417">
    <property type="entry name" value="P-loop_NTPase"/>
</dbReference>
<evidence type="ECO:0000256" key="6">
    <source>
        <dbReference type="ARBA" id="ARBA00022840"/>
    </source>
</evidence>
<dbReference type="Gene3D" id="3.40.50.2300">
    <property type="match status" value="1"/>
</dbReference>
<dbReference type="Gene3D" id="1.10.8.60">
    <property type="match status" value="1"/>
</dbReference>
<comment type="function">
    <text evidence="1">Required for activation of most nif operons, which are directly involved in nitrogen fixation.</text>
</comment>
<evidence type="ECO:0000256" key="11">
    <source>
        <dbReference type="PROSITE-ProRule" id="PRU00169"/>
    </source>
</evidence>
<dbReference type="PANTHER" id="PTHR32071:SF57">
    <property type="entry name" value="C4-DICARBOXYLATE TRANSPORT TRANSCRIPTIONAL REGULATORY PROTEIN DCTD"/>
    <property type="match status" value="1"/>
</dbReference>
<dbReference type="InterPro" id="IPR002078">
    <property type="entry name" value="Sigma_54_int"/>
</dbReference>
<proteinExistence type="predicted"/>
<dbReference type="PRINTS" id="PR01590">
    <property type="entry name" value="HTHFIS"/>
</dbReference>
<keyword evidence="4 11" id="KW-0597">Phosphoprotein</keyword>
<feature type="domain" description="Sigma-54 factor interaction" evidence="12">
    <location>
        <begin position="141"/>
        <end position="367"/>
    </location>
</feature>
<reference evidence="14" key="1">
    <citation type="submission" date="2021-04" db="EMBL/GenBank/DDBJ databases">
        <title>Complete genome sequence for Sulfitobacter sp. strain JK7-1.</title>
        <authorList>
            <person name="Park S.-J."/>
        </authorList>
    </citation>
    <scope>NUCLEOTIDE SEQUENCE</scope>
    <source>
        <strain evidence="14">JK7-1</strain>
    </source>
</reference>
<feature type="domain" description="Response regulatory" evidence="13">
    <location>
        <begin position="4"/>
        <end position="117"/>
    </location>
</feature>
<evidence type="ECO:0000256" key="4">
    <source>
        <dbReference type="ARBA" id="ARBA00022553"/>
    </source>
</evidence>
<dbReference type="InterPro" id="IPR025943">
    <property type="entry name" value="Sigma_54_int_dom_ATP-bd_2"/>
</dbReference>
<sequence length="443" mass="48668">MTGSVFIVDDDADHLSALADLVETSGYTVETFQSAAAALDAMALPPDLVISDLRMPGMDGIAFLKVLRERRINVPVVLLTGHGDVEHAVEAMRAGAEDFLEKPYDATHLLAVVRRALEAQAARNEVLRLQKVLAERADVSILGRSRAMREFRKRIAALASVDVDVLITGETGTGKELAARAVHAASARADGPFVALNCAVLPEASAEMFLFGTGKGFLAHDTDGRAGKLEAAQGGTLMLDEVETMPIAIQAKFLRVLQERSFERMGDPLTRALDIRVIATTKSNLRLLDTFRPDLFYRLAGSELHTPTLHEAGEDIPLIFAHYAQLAARRYGRADPKVPWELSQKLKRQAWSGNVRELKTSAEGFALGLFESEGPRTQERGRMTLAERVAEFESREISAVLEAHMGNTLRAAKTLGLPRRTLNDKMRRYGISLERDRSEDEAE</sequence>
<evidence type="ECO:0000256" key="1">
    <source>
        <dbReference type="ARBA" id="ARBA00002167"/>
    </source>
</evidence>
<dbReference type="InterPro" id="IPR002197">
    <property type="entry name" value="HTH_Fis"/>
</dbReference>
<keyword evidence="8" id="KW-0805">Transcription regulation</keyword>
<evidence type="ECO:0000256" key="3">
    <source>
        <dbReference type="ARBA" id="ARBA00015308"/>
    </source>
</evidence>
<dbReference type="Pfam" id="PF00158">
    <property type="entry name" value="Sigma54_activat"/>
    <property type="match status" value="1"/>
</dbReference>
<dbReference type="PANTHER" id="PTHR32071">
    <property type="entry name" value="TRANSCRIPTIONAL REGULATORY PROTEIN"/>
    <property type="match status" value="1"/>
</dbReference>
<evidence type="ECO:0000256" key="2">
    <source>
        <dbReference type="ARBA" id="ARBA00011135"/>
    </source>
</evidence>
<gene>
    <name evidence="14" type="ORF">KDD17_17155</name>
</gene>
<dbReference type="SUPFAM" id="SSF52172">
    <property type="entry name" value="CheY-like"/>
    <property type="match status" value="1"/>
</dbReference>
<evidence type="ECO:0000256" key="8">
    <source>
        <dbReference type="ARBA" id="ARBA00023015"/>
    </source>
</evidence>
<evidence type="ECO:0000313" key="14">
    <source>
        <dbReference type="EMBL" id="QUJ78219.1"/>
    </source>
</evidence>
<evidence type="ECO:0000259" key="12">
    <source>
        <dbReference type="PROSITE" id="PS50045"/>
    </source>
</evidence>
<dbReference type="InterPro" id="IPR009057">
    <property type="entry name" value="Homeodomain-like_sf"/>
</dbReference>